<evidence type="ECO:0000259" key="2">
    <source>
        <dbReference type="SMART" id="SM00198"/>
    </source>
</evidence>
<feature type="non-terminal residue" evidence="3">
    <location>
        <position position="236"/>
    </location>
</feature>
<dbReference type="FunFam" id="3.40.33.10:FF:000078">
    <property type="entry name" value="Antigen 5/SCP domain-containing protein, putative"/>
    <property type="match status" value="1"/>
</dbReference>
<protein>
    <submittedName>
        <fullName evidence="3">Putative antigen 5/scp domain-containing protein</fullName>
    </submittedName>
</protein>
<accession>A0A131XUQ4</accession>
<evidence type="ECO:0000313" key="3">
    <source>
        <dbReference type="EMBL" id="JAP70062.1"/>
    </source>
</evidence>
<dbReference type="InterPro" id="IPR018244">
    <property type="entry name" value="Allrgn_V5/Tpx1_CS"/>
</dbReference>
<dbReference type="Gene3D" id="3.40.33.10">
    <property type="entry name" value="CAP"/>
    <property type="match status" value="1"/>
</dbReference>
<dbReference type="GO" id="GO:0005576">
    <property type="term" value="C:extracellular region"/>
    <property type="evidence" value="ECO:0007669"/>
    <property type="project" value="InterPro"/>
</dbReference>
<dbReference type="EMBL" id="GEFM01005734">
    <property type="protein sequence ID" value="JAP70062.1"/>
    <property type="molecule type" value="mRNA"/>
</dbReference>
<sequence length="236" mass="25844">MRRASNCMASLLLLSAALLPATLEGSDCKSEYKKAPGGLVHTACKPPNQRCKISSSGLSSSQKTEFLKAHNDYRMKVAMGDLPHFPKAADMQKLIWDDELAEVAQALADQCTVSNGALKHDKYDERFTVKFKQVGQNLGWAAASFDDPNVDVIGQVTRWFDEYQHFNPAGIHRLTPQSGPAVGHFTQVIWAVTEAVGCGMARYTLQGDRSGTPYQTLYVCNYGPGGNVAKRPVYEA</sequence>
<dbReference type="AlphaFoldDB" id="A0A131XUQ4"/>
<dbReference type="PRINTS" id="PR00837">
    <property type="entry name" value="V5TPXLIKE"/>
</dbReference>
<dbReference type="PANTHER" id="PTHR10334">
    <property type="entry name" value="CYSTEINE-RICH SECRETORY PROTEIN-RELATED"/>
    <property type="match status" value="1"/>
</dbReference>
<feature type="signal peptide" evidence="1">
    <location>
        <begin position="1"/>
        <end position="25"/>
    </location>
</feature>
<dbReference type="SUPFAM" id="SSF55797">
    <property type="entry name" value="PR-1-like"/>
    <property type="match status" value="1"/>
</dbReference>
<proteinExistence type="evidence at transcript level"/>
<keyword evidence="1" id="KW-0732">Signal</keyword>
<dbReference type="InterPro" id="IPR001283">
    <property type="entry name" value="CRISP-related"/>
</dbReference>
<dbReference type="CDD" id="cd05380">
    <property type="entry name" value="CAP_euk"/>
    <property type="match status" value="1"/>
</dbReference>
<dbReference type="PRINTS" id="PR00838">
    <property type="entry name" value="V5ALLERGEN"/>
</dbReference>
<dbReference type="InterPro" id="IPR035940">
    <property type="entry name" value="CAP_sf"/>
</dbReference>
<evidence type="ECO:0000256" key="1">
    <source>
        <dbReference type="SAM" id="SignalP"/>
    </source>
</evidence>
<organism evidence="3">
    <name type="scientific">Ixodes ricinus</name>
    <name type="common">Common tick</name>
    <name type="synonym">Acarus ricinus</name>
    <dbReference type="NCBI Taxonomy" id="34613"/>
    <lineage>
        <taxon>Eukaryota</taxon>
        <taxon>Metazoa</taxon>
        <taxon>Ecdysozoa</taxon>
        <taxon>Arthropoda</taxon>
        <taxon>Chelicerata</taxon>
        <taxon>Arachnida</taxon>
        <taxon>Acari</taxon>
        <taxon>Parasitiformes</taxon>
        <taxon>Ixodida</taxon>
        <taxon>Ixodoidea</taxon>
        <taxon>Ixodidae</taxon>
        <taxon>Ixodinae</taxon>
        <taxon>Ixodes</taxon>
    </lineage>
</organism>
<dbReference type="InterPro" id="IPR014044">
    <property type="entry name" value="CAP_dom"/>
</dbReference>
<feature type="chain" id="PRO_5007284094" evidence="1">
    <location>
        <begin position="26"/>
        <end position="236"/>
    </location>
</feature>
<reference evidence="3" key="1">
    <citation type="submission" date="2016-02" db="EMBL/GenBank/DDBJ databases">
        <title>RNAseq analyses of the midgut from blood- or serum-fed Ixodes ricinus ticks.</title>
        <authorList>
            <person name="Perner J."/>
            <person name="Provaznik J."/>
            <person name="Schrenkova J."/>
            <person name="Urbanova V."/>
            <person name="Ribeiro J.M."/>
            <person name="Kopacek P."/>
        </authorList>
    </citation>
    <scope>NUCLEOTIDE SEQUENCE</scope>
    <source>
        <tissue evidence="3">Gut</tissue>
    </source>
</reference>
<feature type="domain" description="SCP" evidence="2">
    <location>
        <begin position="61"/>
        <end position="230"/>
    </location>
</feature>
<dbReference type="Pfam" id="PF00188">
    <property type="entry name" value="CAP"/>
    <property type="match status" value="1"/>
</dbReference>
<dbReference type="PROSITE" id="PS01010">
    <property type="entry name" value="CRISP_2"/>
    <property type="match status" value="1"/>
</dbReference>
<dbReference type="InterPro" id="IPR002413">
    <property type="entry name" value="V5_allergen-like"/>
</dbReference>
<dbReference type="SMART" id="SM00198">
    <property type="entry name" value="SCP"/>
    <property type="match status" value="1"/>
</dbReference>
<name>A0A131XUQ4_IXORI</name>
<dbReference type="PROSITE" id="PS01009">
    <property type="entry name" value="CRISP_1"/>
    <property type="match status" value="1"/>
</dbReference>